<feature type="transmembrane region" description="Helical" evidence="1">
    <location>
        <begin position="179"/>
        <end position="197"/>
    </location>
</feature>
<dbReference type="Proteomes" id="UP000327030">
    <property type="component" value="Plasmid pNP95"/>
</dbReference>
<dbReference type="GO" id="GO:0016747">
    <property type="term" value="F:acyltransferase activity, transferring groups other than amino-acyl groups"/>
    <property type="evidence" value="ECO:0007669"/>
    <property type="project" value="InterPro"/>
</dbReference>
<keyword evidence="3" id="KW-0614">Plasmid</keyword>
<proteinExistence type="predicted"/>
<dbReference type="InterPro" id="IPR002656">
    <property type="entry name" value="Acyl_transf_3_dom"/>
</dbReference>
<feature type="transmembrane region" description="Helical" evidence="1">
    <location>
        <begin position="138"/>
        <end position="158"/>
    </location>
</feature>
<feature type="transmembrane region" description="Helical" evidence="1">
    <location>
        <begin position="203"/>
        <end position="220"/>
    </location>
</feature>
<feature type="transmembrane region" description="Helical" evidence="1">
    <location>
        <begin position="78"/>
        <end position="97"/>
    </location>
</feature>
<accession>A0A5P6VUI9</accession>
<dbReference type="EMBL" id="CP043029">
    <property type="protein sequence ID" value="QFJ56316.1"/>
    <property type="molecule type" value="Genomic_DNA"/>
</dbReference>
<keyword evidence="1" id="KW-1133">Transmembrane helix</keyword>
<geneLocation type="plasmid" evidence="4">
    <name>pnp95</name>
</geneLocation>
<dbReference type="PANTHER" id="PTHR37312">
    <property type="entry name" value="MEMBRANE-BOUND ACYLTRANSFERASE YKRP-RELATED"/>
    <property type="match status" value="1"/>
</dbReference>
<evidence type="ECO:0000313" key="4">
    <source>
        <dbReference type="Proteomes" id="UP000327030"/>
    </source>
</evidence>
<evidence type="ECO:0000256" key="1">
    <source>
        <dbReference type="SAM" id="Phobius"/>
    </source>
</evidence>
<evidence type="ECO:0000313" key="3">
    <source>
        <dbReference type="EMBL" id="QFJ56316.1"/>
    </source>
</evidence>
<dbReference type="OrthoDB" id="2041793at2"/>
<organism evidence="3 4">
    <name type="scientific">Pseudobutyrivibrio xylanivorans</name>
    <dbReference type="NCBI Taxonomy" id="185007"/>
    <lineage>
        <taxon>Bacteria</taxon>
        <taxon>Bacillati</taxon>
        <taxon>Bacillota</taxon>
        <taxon>Clostridia</taxon>
        <taxon>Lachnospirales</taxon>
        <taxon>Lachnospiraceae</taxon>
        <taxon>Pseudobutyrivibrio</taxon>
    </lineage>
</organism>
<dbReference type="KEGG" id="pxv:FXF36_15470"/>
<keyword evidence="1" id="KW-0812">Transmembrane</keyword>
<name>A0A5P6VUI9_PSEXY</name>
<evidence type="ECO:0000259" key="2">
    <source>
        <dbReference type="Pfam" id="PF01757"/>
    </source>
</evidence>
<feature type="transmembrane region" description="Helical" evidence="1">
    <location>
        <begin position="225"/>
        <end position="247"/>
    </location>
</feature>
<protein>
    <submittedName>
        <fullName evidence="3">Acyltransferase</fullName>
    </submittedName>
</protein>
<keyword evidence="3" id="KW-0012">Acyltransferase</keyword>
<feature type="transmembrane region" description="Helical" evidence="1">
    <location>
        <begin position="38"/>
        <end position="58"/>
    </location>
</feature>
<dbReference type="Pfam" id="PF01757">
    <property type="entry name" value="Acyl_transf_3"/>
    <property type="match status" value="1"/>
</dbReference>
<feature type="domain" description="Acyltransferase 3" evidence="2">
    <location>
        <begin position="15"/>
        <end position="285"/>
    </location>
</feature>
<dbReference type="AlphaFoldDB" id="A0A5P6VUI9"/>
<reference evidence="4" key="1">
    <citation type="submission" date="2019-08" db="EMBL/GenBank/DDBJ databases">
        <title>Complete Genome Sequence of the Polysaccharide-Degrading Rumen Bacterium Pseudobutyrivibrio xylanivorans MA3014.</title>
        <authorList>
            <person name="Palevich N."/>
            <person name="Maclean P.H."/>
            <person name="Kelly W.J."/>
            <person name="Leahy S.C."/>
            <person name="Rakonjac J."/>
            <person name="Attwood G.T."/>
        </authorList>
    </citation>
    <scope>NUCLEOTIDE SEQUENCE [LARGE SCALE GENOMIC DNA]</scope>
    <source>
        <strain evidence="4">MA3014</strain>
        <plasmid evidence="4">pnp95</plasmid>
    </source>
</reference>
<dbReference type="PANTHER" id="PTHR37312:SF1">
    <property type="entry name" value="MEMBRANE-BOUND ACYLTRANSFERASE YKRP-RELATED"/>
    <property type="match status" value="1"/>
</dbReference>
<dbReference type="InterPro" id="IPR052734">
    <property type="entry name" value="Nod_factor_acetyltransferase"/>
</dbReference>
<feature type="transmembrane region" description="Helical" evidence="1">
    <location>
        <begin position="267"/>
        <end position="295"/>
    </location>
</feature>
<keyword evidence="3" id="KW-0808">Transferase</keyword>
<sequence>MVRNIHPDIFDGILFVAGYVYKQPDSFKTLMGKKIKGLFVPWFIFSNLNILLSQVITLKGDRDLKGELFQNFIQVREYGDGLWFVAALFVAFIPFYFVIKYITNKSKRIIISFILSLINGLYVLLFPKDIFSWNSPNLPWHLEYIFQAMFWMILGYSFKGGWEEYLDRKNKRVTRLGVLLIYLILAFAPLGRFSGVYVELSEYAISIVGLICIIMLSKTLKTNKYLSYVGANTLIFFAFHGKVYAVLEHILHSKFGEFYGLCLSNMLLSSIVAIIMTIVMSMLLIVPAYIINTWFPWMVGRGKRK</sequence>
<gene>
    <name evidence="3" type="ORF">FXF36_15470</name>
</gene>
<feature type="transmembrane region" description="Helical" evidence="1">
    <location>
        <begin position="109"/>
        <end position="126"/>
    </location>
</feature>
<keyword evidence="1" id="KW-0472">Membrane</keyword>